<feature type="signal peptide" evidence="1">
    <location>
        <begin position="1"/>
        <end position="17"/>
    </location>
</feature>
<evidence type="ECO:0000256" key="1">
    <source>
        <dbReference type="SAM" id="SignalP"/>
    </source>
</evidence>
<dbReference type="GeneID" id="63819704"/>
<sequence length="100" mass="11669">MLLVLNGLLTFGRFLLCTQYRTQMLLSRSEPISLLVRSNGWTVFLHRCRTSFKRRFSRLFVWSDFTSTIDVRLMTAFVWVATGVNKPLEANDSNPWEPPI</sequence>
<evidence type="ECO:0008006" key="4">
    <source>
        <dbReference type="Google" id="ProtNLM"/>
    </source>
</evidence>
<reference evidence="2 3" key="1">
    <citation type="journal article" date="2016" name="Mol. Biol. Evol.">
        <title>Comparative Genomics of Early-Diverging Mushroom-Forming Fungi Provides Insights into the Origins of Lignocellulose Decay Capabilities.</title>
        <authorList>
            <person name="Nagy L.G."/>
            <person name="Riley R."/>
            <person name="Tritt A."/>
            <person name="Adam C."/>
            <person name="Daum C."/>
            <person name="Floudas D."/>
            <person name="Sun H."/>
            <person name="Yadav J.S."/>
            <person name="Pangilinan J."/>
            <person name="Larsson K.H."/>
            <person name="Matsuura K."/>
            <person name="Barry K."/>
            <person name="Labutti K."/>
            <person name="Kuo R."/>
            <person name="Ohm R.A."/>
            <person name="Bhattacharya S.S."/>
            <person name="Shirouzu T."/>
            <person name="Yoshinaga Y."/>
            <person name="Martin F.M."/>
            <person name="Grigoriev I.V."/>
            <person name="Hibbett D.S."/>
        </authorList>
    </citation>
    <scope>NUCLEOTIDE SEQUENCE [LARGE SCALE GENOMIC DNA]</scope>
    <source>
        <strain evidence="2 3">93-53</strain>
    </source>
</reference>
<dbReference type="InParanoid" id="A0A165BJ54"/>
<name>A0A165BJ54_9APHY</name>
<accession>A0A165BJ54</accession>
<dbReference type="AlphaFoldDB" id="A0A165BJ54"/>
<keyword evidence="3" id="KW-1185">Reference proteome</keyword>
<proteinExistence type="predicted"/>
<keyword evidence="1" id="KW-0732">Signal</keyword>
<evidence type="ECO:0000313" key="3">
    <source>
        <dbReference type="Proteomes" id="UP000076871"/>
    </source>
</evidence>
<feature type="chain" id="PRO_5007855691" description="Secreted protein" evidence="1">
    <location>
        <begin position="18"/>
        <end position="100"/>
    </location>
</feature>
<dbReference type="Proteomes" id="UP000076871">
    <property type="component" value="Unassembled WGS sequence"/>
</dbReference>
<protein>
    <recommendedName>
        <fullName evidence="4">Secreted protein</fullName>
    </recommendedName>
</protein>
<dbReference type="RefSeq" id="XP_040758896.1">
    <property type="nucleotide sequence ID" value="XM_040902673.1"/>
</dbReference>
<dbReference type="EMBL" id="KV427669">
    <property type="protein sequence ID" value="KZT01156.1"/>
    <property type="molecule type" value="Genomic_DNA"/>
</dbReference>
<gene>
    <name evidence="2" type="ORF">LAESUDRAFT_493140</name>
</gene>
<organism evidence="2 3">
    <name type="scientific">Laetiporus sulphureus 93-53</name>
    <dbReference type="NCBI Taxonomy" id="1314785"/>
    <lineage>
        <taxon>Eukaryota</taxon>
        <taxon>Fungi</taxon>
        <taxon>Dikarya</taxon>
        <taxon>Basidiomycota</taxon>
        <taxon>Agaricomycotina</taxon>
        <taxon>Agaricomycetes</taxon>
        <taxon>Polyporales</taxon>
        <taxon>Laetiporus</taxon>
    </lineage>
</organism>
<evidence type="ECO:0000313" key="2">
    <source>
        <dbReference type="EMBL" id="KZT01156.1"/>
    </source>
</evidence>